<evidence type="ECO:0000256" key="1">
    <source>
        <dbReference type="SAM" id="MobiDB-lite"/>
    </source>
</evidence>
<dbReference type="EMBL" id="CP136895">
    <property type="protein sequence ID" value="WOL10169.1"/>
    <property type="molecule type" value="Genomic_DNA"/>
</dbReference>
<organism evidence="2 3">
    <name type="scientific">Canna indica</name>
    <name type="common">Indian-shot</name>
    <dbReference type="NCBI Taxonomy" id="4628"/>
    <lineage>
        <taxon>Eukaryota</taxon>
        <taxon>Viridiplantae</taxon>
        <taxon>Streptophyta</taxon>
        <taxon>Embryophyta</taxon>
        <taxon>Tracheophyta</taxon>
        <taxon>Spermatophyta</taxon>
        <taxon>Magnoliopsida</taxon>
        <taxon>Liliopsida</taxon>
        <taxon>Zingiberales</taxon>
        <taxon>Cannaceae</taxon>
        <taxon>Canna</taxon>
    </lineage>
</organism>
<reference evidence="2 3" key="1">
    <citation type="submission" date="2023-10" db="EMBL/GenBank/DDBJ databases">
        <title>Chromosome-scale genome assembly provides insights into flower coloration mechanisms of Canna indica.</title>
        <authorList>
            <person name="Li C."/>
        </authorList>
    </citation>
    <scope>NUCLEOTIDE SEQUENCE [LARGE SCALE GENOMIC DNA]</scope>
    <source>
        <tissue evidence="2">Flower</tissue>
    </source>
</reference>
<dbReference type="Gene3D" id="2.40.160.200">
    <property type="entry name" value="LURP1-related"/>
    <property type="match status" value="1"/>
</dbReference>
<dbReference type="SUPFAM" id="SSF54518">
    <property type="entry name" value="Tubby C-terminal domain-like"/>
    <property type="match status" value="1"/>
</dbReference>
<sequence length="146" mass="16864">MPITVTKKALDQSDGQRFRRDGRERQRALQGERRWQVFRGESTDSKDALFSVKKSRLLQFKTELDVNRLPIQMKMRVILRSKGVIMRGHAQSILEIQIASLPNTTREKSRLYMTVMTREKFGLCQAQPEASKLDPNLVTRSAQCQA</sequence>
<proteinExistence type="predicted"/>
<dbReference type="InterPro" id="IPR025659">
    <property type="entry name" value="Tubby-like_C"/>
</dbReference>
<accession>A0AAQ3QGI1</accession>
<dbReference type="AlphaFoldDB" id="A0AAQ3QGI1"/>
<dbReference type="InterPro" id="IPR038595">
    <property type="entry name" value="LOR_sf"/>
</dbReference>
<feature type="compositionally biased region" description="Basic and acidic residues" evidence="1">
    <location>
        <begin position="8"/>
        <end position="26"/>
    </location>
</feature>
<name>A0AAQ3QGI1_9LILI</name>
<feature type="region of interest" description="Disordered" evidence="1">
    <location>
        <begin position="1"/>
        <end position="26"/>
    </location>
</feature>
<dbReference type="Proteomes" id="UP001327560">
    <property type="component" value="Chromosome 6"/>
</dbReference>
<gene>
    <name evidence="2" type="ORF">Cni_G18923</name>
</gene>
<protein>
    <submittedName>
        <fullName evidence="2">Uncharacterized protein</fullName>
    </submittedName>
</protein>
<evidence type="ECO:0000313" key="3">
    <source>
        <dbReference type="Proteomes" id="UP001327560"/>
    </source>
</evidence>
<keyword evidence="3" id="KW-1185">Reference proteome</keyword>
<evidence type="ECO:0000313" key="2">
    <source>
        <dbReference type="EMBL" id="WOL10169.1"/>
    </source>
</evidence>